<organism evidence="7 8">
    <name type="scientific">Streptomyces coffeae</name>
    <dbReference type="NCBI Taxonomy" id="621382"/>
    <lineage>
        <taxon>Bacteria</taxon>
        <taxon>Bacillati</taxon>
        <taxon>Actinomycetota</taxon>
        <taxon>Actinomycetes</taxon>
        <taxon>Kitasatosporales</taxon>
        <taxon>Streptomycetaceae</taxon>
        <taxon>Streptomyces</taxon>
    </lineage>
</organism>
<comment type="caution">
    <text evidence="7">The sequence shown here is derived from an EMBL/GenBank/DDBJ whole genome shotgun (WGS) entry which is preliminary data.</text>
</comment>
<evidence type="ECO:0000313" key="8">
    <source>
        <dbReference type="Proteomes" id="UP000634229"/>
    </source>
</evidence>
<evidence type="ECO:0000256" key="1">
    <source>
        <dbReference type="ARBA" id="ARBA00022714"/>
    </source>
</evidence>
<keyword evidence="1" id="KW-0001">2Fe-2S</keyword>
<keyword evidence="8" id="KW-1185">Reference proteome</keyword>
<dbReference type="Gene3D" id="3.40.5.90">
    <property type="entry name" value="CDGSH iron-sulfur domain, mitoNEET-type"/>
    <property type="match status" value="1"/>
</dbReference>
<reference evidence="7 8" key="1">
    <citation type="submission" date="2021-01" db="EMBL/GenBank/DDBJ databases">
        <title>WGS of actinomycetes isolated from Thailand.</title>
        <authorList>
            <person name="Thawai C."/>
        </authorList>
    </citation>
    <scope>NUCLEOTIDE SEQUENCE [LARGE SCALE GENOMIC DNA]</scope>
    <source>
        <strain evidence="7 8">CA1R205</strain>
    </source>
</reference>
<proteinExistence type="predicted"/>
<feature type="domain" description="Divergent 4Fe-4S mono-cluster" evidence="5">
    <location>
        <begin position="9"/>
        <end position="70"/>
    </location>
</feature>
<accession>A0ABS1NLX8</accession>
<dbReference type="Pfam" id="PF09360">
    <property type="entry name" value="zf-CDGSH"/>
    <property type="match status" value="1"/>
</dbReference>
<dbReference type="InterPro" id="IPR010693">
    <property type="entry name" value="Divergent_4Fe-4S_mono-cluster"/>
</dbReference>
<dbReference type="EMBL" id="JAERRF010000023">
    <property type="protein sequence ID" value="MBL1100934.1"/>
    <property type="molecule type" value="Genomic_DNA"/>
</dbReference>
<protein>
    <submittedName>
        <fullName evidence="7">(4Fe-4S)-binding protein</fullName>
    </submittedName>
</protein>
<dbReference type="RefSeq" id="WP_201879979.1">
    <property type="nucleotide sequence ID" value="NZ_JAERRF010000023.1"/>
</dbReference>
<keyword evidence="2" id="KW-0479">Metal-binding</keyword>
<keyword evidence="3" id="KW-0408">Iron</keyword>
<name>A0ABS1NLX8_9ACTN</name>
<gene>
    <name evidence="7" type="ORF">JK363_30560</name>
</gene>
<evidence type="ECO:0000256" key="3">
    <source>
        <dbReference type="ARBA" id="ARBA00023004"/>
    </source>
</evidence>
<dbReference type="Proteomes" id="UP000634229">
    <property type="component" value="Unassembled WGS sequence"/>
</dbReference>
<evidence type="ECO:0000259" key="5">
    <source>
        <dbReference type="Pfam" id="PF06902"/>
    </source>
</evidence>
<dbReference type="InterPro" id="IPR018967">
    <property type="entry name" value="FeS-contain_CDGSH-typ"/>
</dbReference>
<dbReference type="InterPro" id="IPR042216">
    <property type="entry name" value="MitoNEET_CISD"/>
</dbReference>
<evidence type="ECO:0000313" key="7">
    <source>
        <dbReference type="EMBL" id="MBL1100934.1"/>
    </source>
</evidence>
<keyword evidence="4" id="KW-0411">Iron-sulfur</keyword>
<evidence type="ECO:0000259" key="6">
    <source>
        <dbReference type="Pfam" id="PF09360"/>
    </source>
</evidence>
<evidence type="ECO:0000256" key="4">
    <source>
        <dbReference type="ARBA" id="ARBA00023014"/>
    </source>
</evidence>
<feature type="domain" description="Iron-binding zinc finger CDGSH type" evidence="6">
    <location>
        <begin position="92"/>
        <end position="130"/>
    </location>
</feature>
<sequence>MDNERGKPYVGAMVTVSYEAERCLHAGACARALPQVFDPEQQPWIQADGAPADVVAEVVRRCTSGALRYRMANGETEQPTRPTALARTSSGQILVRGDLMIETPDGARKETRATLCGCGATRNDPYCDASGPCGARPGPGGCGEQRP</sequence>
<evidence type="ECO:0000256" key="2">
    <source>
        <dbReference type="ARBA" id="ARBA00022723"/>
    </source>
</evidence>
<dbReference type="Pfam" id="PF06902">
    <property type="entry name" value="Fer4_19"/>
    <property type="match status" value="1"/>
</dbReference>